<keyword evidence="5 7" id="KW-1133">Transmembrane helix</keyword>
<evidence type="ECO:0000256" key="6">
    <source>
        <dbReference type="ARBA" id="ARBA00023136"/>
    </source>
</evidence>
<feature type="transmembrane region" description="Helical" evidence="7">
    <location>
        <begin position="12"/>
        <end position="40"/>
    </location>
</feature>
<dbReference type="RefSeq" id="WP_133226051.1">
    <property type="nucleotide sequence ID" value="NZ_SMRT01000002.1"/>
</dbReference>
<dbReference type="Proteomes" id="UP000295636">
    <property type="component" value="Unassembled WGS sequence"/>
</dbReference>
<dbReference type="GO" id="GO:0005886">
    <property type="term" value="C:plasma membrane"/>
    <property type="evidence" value="ECO:0007669"/>
    <property type="project" value="UniProtKB-SubCell"/>
</dbReference>
<feature type="transmembrane region" description="Helical" evidence="7">
    <location>
        <begin position="201"/>
        <end position="223"/>
    </location>
</feature>
<dbReference type="PROSITE" id="PS50928">
    <property type="entry name" value="ABC_TM1"/>
    <property type="match status" value="1"/>
</dbReference>
<comment type="subcellular location">
    <subcellularLocation>
        <location evidence="1 7">Cell membrane</location>
        <topology evidence="1 7">Multi-pass membrane protein</topology>
    </subcellularLocation>
</comment>
<dbReference type="Pfam" id="PF00528">
    <property type="entry name" value="BPD_transp_1"/>
    <property type="match status" value="1"/>
</dbReference>
<evidence type="ECO:0000256" key="1">
    <source>
        <dbReference type="ARBA" id="ARBA00004651"/>
    </source>
</evidence>
<keyword evidence="2 7" id="KW-0813">Transport</keyword>
<dbReference type="CDD" id="cd06261">
    <property type="entry name" value="TM_PBP2"/>
    <property type="match status" value="1"/>
</dbReference>
<keyword evidence="3" id="KW-1003">Cell membrane</keyword>
<dbReference type="GO" id="GO:0055085">
    <property type="term" value="P:transmembrane transport"/>
    <property type="evidence" value="ECO:0007669"/>
    <property type="project" value="InterPro"/>
</dbReference>
<protein>
    <submittedName>
        <fullName evidence="9">Sugar ABC transporter permease</fullName>
    </submittedName>
</protein>
<dbReference type="PANTHER" id="PTHR30193:SF1">
    <property type="entry name" value="ABC TRANSPORTER PERMEASE PROTEIN YESP-RELATED"/>
    <property type="match status" value="1"/>
</dbReference>
<dbReference type="OrthoDB" id="9788108at2"/>
<feature type="transmembrane region" description="Helical" evidence="7">
    <location>
        <begin position="75"/>
        <end position="96"/>
    </location>
</feature>
<evidence type="ECO:0000313" key="10">
    <source>
        <dbReference type="Proteomes" id="UP000295636"/>
    </source>
</evidence>
<proteinExistence type="inferred from homology"/>
<feature type="transmembrane region" description="Helical" evidence="7">
    <location>
        <begin position="263"/>
        <end position="286"/>
    </location>
</feature>
<accession>A0A4V2ZU35</accession>
<dbReference type="AlphaFoldDB" id="A0A4V2ZU35"/>
<dbReference type="SUPFAM" id="SSF160964">
    <property type="entry name" value="MalF N-terminal region-like"/>
    <property type="match status" value="1"/>
</dbReference>
<name>A0A4V2ZU35_9BACL</name>
<organism evidence="9 10">
    <name type="scientific">Paenibacillus piri</name>
    <dbReference type="NCBI Taxonomy" id="2547395"/>
    <lineage>
        <taxon>Bacteria</taxon>
        <taxon>Bacillati</taxon>
        <taxon>Bacillota</taxon>
        <taxon>Bacilli</taxon>
        <taxon>Bacillales</taxon>
        <taxon>Paenibacillaceae</taxon>
        <taxon>Paenibacillus</taxon>
    </lineage>
</organism>
<keyword evidence="6 7" id="KW-0472">Membrane</keyword>
<sequence>MKFYKSITRDAAGYLFLTPWLIGLLAFTLIPIVASFYLALTDYDLFSQPTWVGLDNYKEMFTNDHRFYQSLKVTVTYVLIGVPLELMFALLLALALSKGIAGLRFYRAVYYIPSLFGGSVAIAILWREVFGADGIFNQLLSVFGITGVSWIASPEYAVYTLVLLKVWQFGSPMIIFLAGLQQIPKELYESAGIDGAGRLSSLLHITFPLLTPLIFFNLIMQIISAFQAFTPAYIISNGSGGPLDSTLFYTLLLYREGFANFNMGYASALAWVLLAIIAVFTALTFISSKKWVHYE</sequence>
<dbReference type="PANTHER" id="PTHR30193">
    <property type="entry name" value="ABC TRANSPORTER PERMEASE PROTEIN"/>
    <property type="match status" value="1"/>
</dbReference>
<keyword evidence="4 7" id="KW-0812">Transmembrane</keyword>
<evidence type="ECO:0000259" key="8">
    <source>
        <dbReference type="PROSITE" id="PS50928"/>
    </source>
</evidence>
<evidence type="ECO:0000256" key="4">
    <source>
        <dbReference type="ARBA" id="ARBA00022692"/>
    </source>
</evidence>
<keyword evidence="10" id="KW-1185">Reference proteome</keyword>
<feature type="transmembrane region" description="Helical" evidence="7">
    <location>
        <begin position="156"/>
        <end position="180"/>
    </location>
</feature>
<evidence type="ECO:0000256" key="5">
    <source>
        <dbReference type="ARBA" id="ARBA00022989"/>
    </source>
</evidence>
<dbReference type="Gene3D" id="1.10.3720.10">
    <property type="entry name" value="MetI-like"/>
    <property type="match status" value="1"/>
</dbReference>
<dbReference type="InterPro" id="IPR035906">
    <property type="entry name" value="MetI-like_sf"/>
</dbReference>
<reference evidence="9 10" key="1">
    <citation type="submission" date="2019-03" db="EMBL/GenBank/DDBJ databases">
        <title>This is whole genome sequence of Paenibacillus sp MS74 strain.</title>
        <authorList>
            <person name="Trinh H.N."/>
        </authorList>
    </citation>
    <scope>NUCLEOTIDE SEQUENCE [LARGE SCALE GENOMIC DNA]</scope>
    <source>
        <strain evidence="9 10">MS74</strain>
    </source>
</reference>
<dbReference type="SUPFAM" id="SSF161098">
    <property type="entry name" value="MetI-like"/>
    <property type="match status" value="1"/>
</dbReference>
<evidence type="ECO:0000256" key="7">
    <source>
        <dbReference type="RuleBase" id="RU363032"/>
    </source>
</evidence>
<feature type="domain" description="ABC transmembrane type-1" evidence="8">
    <location>
        <begin position="71"/>
        <end position="284"/>
    </location>
</feature>
<feature type="transmembrane region" description="Helical" evidence="7">
    <location>
        <begin position="108"/>
        <end position="126"/>
    </location>
</feature>
<evidence type="ECO:0000313" key="9">
    <source>
        <dbReference type="EMBL" id="TDF99514.1"/>
    </source>
</evidence>
<comment type="similarity">
    <text evidence="7">Belongs to the binding-protein-dependent transport system permease family.</text>
</comment>
<dbReference type="InterPro" id="IPR000515">
    <property type="entry name" value="MetI-like"/>
</dbReference>
<gene>
    <name evidence="9" type="ORF">E1757_06620</name>
</gene>
<dbReference type="InterPro" id="IPR051393">
    <property type="entry name" value="ABC_transporter_permease"/>
</dbReference>
<evidence type="ECO:0000256" key="2">
    <source>
        <dbReference type="ARBA" id="ARBA00022448"/>
    </source>
</evidence>
<evidence type="ECO:0000256" key="3">
    <source>
        <dbReference type="ARBA" id="ARBA00022475"/>
    </source>
</evidence>
<dbReference type="EMBL" id="SMRT01000002">
    <property type="protein sequence ID" value="TDF99514.1"/>
    <property type="molecule type" value="Genomic_DNA"/>
</dbReference>
<comment type="caution">
    <text evidence="9">The sequence shown here is derived from an EMBL/GenBank/DDBJ whole genome shotgun (WGS) entry which is preliminary data.</text>
</comment>